<evidence type="ECO:0000256" key="3">
    <source>
        <dbReference type="ARBA" id="ARBA00023163"/>
    </source>
</evidence>
<organism evidence="5 6">
    <name type="scientific">Allonocardiopsis opalescens</name>
    <dbReference type="NCBI Taxonomy" id="1144618"/>
    <lineage>
        <taxon>Bacteria</taxon>
        <taxon>Bacillati</taxon>
        <taxon>Actinomycetota</taxon>
        <taxon>Actinomycetes</taxon>
        <taxon>Streptosporangiales</taxon>
        <taxon>Allonocardiopsis</taxon>
    </lineage>
</organism>
<evidence type="ECO:0000313" key="6">
    <source>
        <dbReference type="Proteomes" id="UP000237846"/>
    </source>
</evidence>
<keyword evidence="1" id="KW-0805">Transcription regulation</keyword>
<gene>
    <name evidence="5" type="ORF">CLV72_106293</name>
</gene>
<dbReference type="Proteomes" id="UP000237846">
    <property type="component" value="Unassembled WGS sequence"/>
</dbReference>
<dbReference type="CDD" id="cd07377">
    <property type="entry name" value="WHTH_GntR"/>
    <property type="match status" value="1"/>
</dbReference>
<dbReference type="RefSeq" id="WP_106249170.1">
    <property type="nucleotide sequence ID" value="NZ_PVZC01000006.1"/>
</dbReference>
<dbReference type="Pfam" id="PF00392">
    <property type="entry name" value="GntR"/>
    <property type="match status" value="1"/>
</dbReference>
<dbReference type="SUPFAM" id="SSF46785">
    <property type="entry name" value="Winged helix' DNA-binding domain"/>
    <property type="match status" value="1"/>
</dbReference>
<dbReference type="PANTHER" id="PTHR43537">
    <property type="entry name" value="TRANSCRIPTIONAL REGULATOR, GNTR FAMILY"/>
    <property type="match status" value="1"/>
</dbReference>
<name>A0A2T0Q0G2_9ACTN</name>
<dbReference type="InterPro" id="IPR008920">
    <property type="entry name" value="TF_FadR/GntR_C"/>
</dbReference>
<protein>
    <submittedName>
        <fullName evidence="5">DNA-binding GntR family transcriptional regulator</fullName>
    </submittedName>
</protein>
<dbReference type="SUPFAM" id="SSF48008">
    <property type="entry name" value="GntR ligand-binding domain-like"/>
    <property type="match status" value="1"/>
</dbReference>
<dbReference type="InterPro" id="IPR036388">
    <property type="entry name" value="WH-like_DNA-bd_sf"/>
</dbReference>
<dbReference type="OrthoDB" id="4120783at2"/>
<evidence type="ECO:0000256" key="1">
    <source>
        <dbReference type="ARBA" id="ARBA00023015"/>
    </source>
</evidence>
<dbReference type="GO" id="GO:0003700">
    <property type="term" value="F:DNA-binding transcription factor activity"/>
    <property type="evidence" value="ECO:0007669"/>
    <property type="project" value="InterPro"/>
</dbReference>
<dbReference type="Pfam" id="PF07729">
    <property type="entry name" value="FCD"/>
    <property type="match status" value="1"/>
</dbReference>
<comment type="caution">
    <text evidence="5">The sequence shown here is derived from an EMBL/GenBank/DDBJ whole genome shotgun (WGS) entry which is preliminary data.</text>
</comment>
<dbReference type="GO" id="GO:0003677">
    <property type="term" value="F:DNA binding"/>
    <property type="evidence" value="ECO:0007669"/>
    <property type="project" value="UniProtKB-KW"/>
</dbReference>
<dbReference type="Gene3D" id="1.20.120.530">
    <property type="entry name" value="GntR ligand-binding domain-like"/>
    <property type="match status" value="1"/>
</dbReference>
<dbReference type="PANTHER" id="PTHR43537:SF24">
    <property type="entry name" value="GLUCONATE OPERON TRANSCRIPTIONAL REPRESSOR"/>
    <property type="match status" value="1"/>
</dbReference>
<dbReference type="SMART" id="SM00895">
    <property type="entry name" value="FCD"/>
    <property type="match status" value="1"/>
</dbReference>
<evidence type="ECO:0000256" key="2">
    <source>
        <dbReference type="ARBA" id="ARBA00023125"/>
    </source>
</evidence>
<dbReference type="AlphaFoldDB" id="A0A2T0Q0G2"/>
<keyword evidence="2 5" id="KW-0238">DNA-binding</keyword>
<dbReference type="EMBL" id="PVZC01000006">
    <property type="protein sequence ID" value="PRX97256.1"/>
    <property type="molecule type" value="Genomic_DNA"/>
</dbReference>
<evidence type="ECO:0000313" key="5">
    <source>
        <dbReference type="EMBL" id="PRX97256.1"/>
    </source>
</evidence>
<dbReference type="InterPro" id="IPR000524">
    <property type="entry name" value="Tscrpt_reg_HTH_GntR"/>
</dbReference>
<keyword evidence="3" id="KW-0804">Transcription</keyword>
<dbReference type="Gene3D" id="1.10.10.10">
    <property type="entry name" value="Winged helix-like DNA-binding domain superfamily/Winged helix DNA-binding domain"/>
    <property type="match status" value="1"/>
</dbReference>
<keyword evidence="6" id="KW-1185">Reference proteome</keyword>
<dbReference type="InterPro" id="IPR036390">
    <property type="entry name" value="WH_DNA-bd_sf"/>
</dbReference>
<reference evidence="5 6" key="1">
    <citation type="submission" date="2018-03" db="EMBL/GenBank/DDBJ databases">
        <title>Genomic Encyclopedia of Archaeal and Bacterial Type Strains, Phase II (KMG-II): from individual species to whole genera.</title>
        <authorList>
            <person name="Goeker M."/>
        </authorList>
    </citation>
    <scope>NUCLEOTIDE SEQUENCE [LARGE SCALE GENOMIC DNA]</scope>
    <source>
        <strain evidence="5 6">DSM 45601</strain>
    </source>
</reference>
<dbReference type="InterPro" id="IPR011711">
    <property type="entry name" value="GntR_C"/>
</dbReference>
<dbReference type="SMART" id="SM00345">
    <property type="entry name" value="HTH_GNTR"/>
    <property type="match status" value="1"/>
</dbReference>
<feature type="domain" description="HTH gntR-type" evidence="4">
    <location>
        <begin position="10"/>
        <end position="76"/>
    </location>
</feature>
<sequence length="225" mass="24686">MTPRPDRPQRVGAAGIYQRLRAEISEGALPPGTPLREVALAERFGVSRTPVREALRRLQHDRLLAAGERGLHVRVPTPEEVLQVYDARILLEAEAAGQAATARSRIDLARLDGLLARDRALSEPDDAVRAATNIEFHEAVWRAAHNAVLLDLLDRLTVHTVRTQHSTLSSPGRWTEALEEHAGILAAIADGEVAAARERARAHMSRARDIRLAMVREESSALRGG</sequence>
<accession>A0A2T0Q0G2</accession>
<proteinExistence type="predicted"/>
<evidence type="ECO:0000259" key="4">
    <source>
        <dbReference type="PROSITE" id="PS50949"/>
    </source>
</evidence>
<dbReference type="PROSITE" id="PS50949">
    <property type="entry name" value="HTH_GNTR"/>
    <property type="match status" value="1"/>
</dbReference>